<organism evidence="1 2">
    <name type="scientific">Promicromonospora vindobonensis</name>
    <dbReference type="NCBI Taxonomy" id="195748"/>
    <lineage>
        <taxon>Bacteria</taxon>
        <taxon>Bacillati</taxon>
        <taxon>Actinomycetota</taxon>
        <taxon>Actinomycetes</taxon>
        <taxon>Micrococcales</taxon>
        <taxon>Promicromonosporaceae</taxon>
        <taxon>Promicromonospora</taxon>
    </lineage>
</organism>
<dbReference type="Proteomes" id="UP001597479">
    <property type="component" value="Unassembled WGS sequence"/>
</dbReference>
<protein>
    <submittedName>
        <fullName evidence="1">Uncharacterized protein</fullName>
    </submittedName>
</protein>
<gene>
    <name evidence="1" type="ORF">ACFS27_16965</name>
</gene>
<dbReference type="RefSeq" id="WP_377185157.1">
    <property type="nucleotide sequence ID" value="NZ_JBHUOG010000002.1"/>
</dbReference>
<proteinExistence type="predicted"/>
<accession>A0ABW5VUD7</accession>
<evidence type="ECO:0000313" key="1">
    <source>
        <dbReference type="EMBL" id="MFD2795253.1"/>
    </source>
</evidence>
<comment type="caution">
    <text evidence="1">The sequence shown here is derived from an EMBL/GenBank/DDBJ whole genome shotgun (WGS) entry which is preliminary data.</text>
</comment>
<reference evidence="2" key="1">
    <citation type="journal article" date="2019" name="Int. J. Syst. Evol. Microbiol.">
        <title>The Global Catalogue of Microorganisms (GCM) 10K type strain sequencing project: providing services to taxonomists for standard genome sequencing and annotation.</title>
        <authorList>
            <consortium name="The Broad Institute Genomics Platform"/>
            <consortium name="The Broad Institute Genome Sequencing Center for Infectious Disease"/>
            <person name="Wu L."/>
            <person name="Ma J."/>
        </authorList>
    </citation>
    <scope>NUCLEOTIDE SEQUENCE [LARGE SCALE GENOMIC DNA]</scope>
    <source>
        <strain evidence="2">CCM 7044</strain>
    </source>
</reference>
<sequence>MTEAISHTRAWGCGVAFLYDPVHGDIVDTDPDVPVTTSPTGLDIKVRHAQDYGWANGEEGPAVTTMHIARPGEDAPPHRAVVVRAVVVEATLETRGEGSGHAAGRLPLRPAPAWVRGGHSLSRRANQVPGGGTF</sequence>
<dbReference type="EMBL" id="JBHUOG010000002">
    <property type="protein sequence ID" value="MFD2795253.1"/>
    <property type="molecule type" value="Genomic_DNA"/>
</dbReference>
<evidence type="ECO:0000313" key="2">
    <source>
        <dbReference type="Proteomes" id="UP001597479"/>
    </source>
</evidence>
<name>A0ABW5VUD7_9MICO</name>
<keyword evidence="2" id="KW-1185">Reference proteome</keyword>